<accession>A0A1H3YZD1</accession>
<dbReference type="EMBL" id="FNQG01000005">
    <property type="protein sequence ID" value="SDZ93681.1"/>
    <property type="molecule type" value="Genomic_DNA"/>
</dbReference>
<sequence length="370" mass="42552">MKSIVYVGMDVHSSNYTLSCYMVENDCCFATVQIEPDYKEILKYLAKVQENIGEPCEFHCGYEAGCLGYTLYHQLTDHDVDCTILAPTTMPFYKKNEIKTDKRDAMKIARCLAFNTYHAVYIPTKEDSDTKEYIRMRDAHKRALKTVKQQIMAFCLRYDFRYTGKSNWTLKHLAWLKSLKMDALMREVLDEYLQTYQQLVDKVERFDKRIEELAEGALYADKVKKLSSFIGIRTHTALALVVESGDFTRFAKANQYAAFLGLVPGEKSSGDKINRTGITKAGNSHLRRLLTEAAQCYGRGRIGYKSRALKARQYGNTPETIGYADKANERLRRKYYHMILKNNKKHNVAVAAVARELACFIWGMMTEHTA</sequence>
<feature type="domain" description="Transposase IS110-like N-terminal" evidence="2">
    <location>
        <begin position="7"/>
        <end position="153"/>
    </location>
</feature>
<dbReference type="OrthoDB" id="9811278at2"/>
<protein>
    <submittedName>
        <fullName evidence="6">Transposase</fullName>
    </submittedName>
</protein>
<feature type="coiled-coil region" evidence="1">
    <location>
        <begin position="189"/>
        <end position="216"/>
    </location>
</feature>
<dbReference type="NCBIfam" id="NF033542">
    <property type="entry name" value="transpos_IS110"/>
    <property type="match status" value="1"/>
</dbReference>
<dbReference type="PANTHER" id="PTHR33055">
    <property type="entry name" value="TRANSPOSASE FOR INSERTION SEQUENCE ELEMENT IS1111A"/>
    <property type="match status" value="1"/>
</dbReference>
<gene>
    <name evidence="4" type="ORF">SAMN05660648_01259</name>
    <name evidence="5" type="ORF">SAMN05660648_02093</name>
    <name evidence="6" type="ORF">SAMN05660648_02235</name>
    <name evidence="7" type="ORF">SAMN05660648_02882</name>
</gene>
<evidence type="ECO:0000313" key="7">
    <source>
        <dbReference type="EMBL" id="SEA35072.1"/>
    </source>
</evidence>
<proteinExistence type="predicted"/>
<dbReference type="InterPro" id="IPR047650">
    <property type="entry name" value="Transpos_IS110"/>
</dbReference>
<name>A0A1H3YZD1_SELRU</name>
<evidence type="ECO:0000259" key="3">
    <source>
        <dbReference type="Pfam" id="PF02371"/>
    </source>
</evidence>
<dbReference type="GO" id="GO:0003677">
    <property type="term" value="F:DNA binding"/>
    <property type="evidence" value="ECO:0007669"/>
    <property type="project" value="InterPro"/>
</dbReference>
<dbReference type="InterPro" id="IPR003346">
    <property type="entry name" value="Transposase_20"/>
</dbReference>
<dbReference type="GO" id="GO:0004803">
    <property type="term" value="F:transposase activity"/>
    <property type="evidence" value="ECO:0007669"/>
    <property type="project" value="InterPro"/>
</dbReference>
<dbReference type="Proteomes" id="UP000183469">
    <property type="component" value="Unassembled WGS sequence"/>
</dbReference>
<dbReference type="EMBL" id="FNQG01000009">
    <property type="protein sequence ID" value="SEA16953.1"/>
    <property type="molecule type" value="Genomic_DNA"/>
</dbReference>
<evidence type="ECO:0000256" key="1">
    <source>
        <dbReference type="SAM" id="Coils"/>
    </source>
</evidence>
<keyword evidence="1" id="KW-0175">Coiled coil</keyword>
<dbReference type="InterPro" id="IPR002525">
    <property type="entry name" value="Transp_IS110-like_N"/>
</dbReference>
<evidence type="ECO:0000313" key="6">
    <source>
        <dbReference type="EMBL" id="SEA16953.1"/>
    </source>
</evidence>
<feature type="domain" description="Transposase IS116/IS110/IS902 C-terminal" evidence="3">
    <location>
        <begin position="225"/>
        <end position="296"/>
    </location>
</feature>
<dbReference type="RefSeq" id="WP_074671658.1">
    <property type="nucleotide sequence ID" value="NZ_FNQG01000005.1"/>
</dbReference>
<reference evidence="6 8" key="1">
    <citation type="submission" date="2016-10" db="EMBL/GenBank/DDBJ databases">
        <authorList>
            <person name="de Groot N.N."/>
        </authorList>
    </citation>
    <scope>NUCLEOTIDE SEQUENCE [LARGE SCALE GENOMIC DNA]</scope>
    <source>
        <strain evidence="6 8">DSM 2872</strain>
    </source>
</reference>
<evidence type="ECO:0000313" key="4">
    <source>
        <dbReference type="EMBL" id="SDZ93681.1"/>
    </source>
</evidence>
<dbReference type="EMBL" id="FNQG01000018">
    <property type="protein sequence ID" value="SEA35072.1"/>
    <property type="molecule type" value="Genomic_DNA"/>
</dbReference>
<dbReference type="AlphaFoldDB" id="A0A1H3YZD1"/>
<dbReference type="Pfam" id="PF01548">
    <property type="entry name" value="DEDD_Tnp_IS110"/>
    <property type="match status" value="1"/>
</dbReference>
<dbReference type="Pfam" id="PF02371">
    <property type="entry name" value="Transposase_20"/>
    <property type="match status" value="1"/>
</dbReference>
<evidence type="ECO:0000259" key="2">
    <source>
        <dbReference type="Pfam" id="PF01548"/>
    </source>
</evidence>
<dbReference type="GO" id="GO:0006313">
    <property type="term" value="P:DNA transposition"/>
    <property type="evidence" value="ECO:0007669"/>
    <property type="project" value="InterPro"/>
</dbReference>
<evidence type="ECO:0000313" key="8">
    <source>
        <dbReference type="Proteomes" id="UP000183469"/>
    </source>
</evidence>
<organism evidence="6 8">
    <name type="scientific">Selenomonas ruminantium</name>
    <dbReference type="NCBI Taxonomy" id="971"/>
    <lineage>
        <taxon>Bacteria</taxon>
        <taxon>Bacillati</taxon>
        <taxon>Bacillota</taxon>
        <taxon>Negativicutes</taxon>
        <taxon>Selenomonadales</taxon>
        <taxon>Selenomonadaceae</taxon>
        <taxon>Selenomonas</taxon>
    </lineage>
</organism>
<evidence type="ECO:0000313" key="5">
    <source>
        <dbReference type="EMBL" id="SEA14236.1"/>
    </source>
</evidence>
<dbReference type="EMBL" id="FNQG01000009">
    <property type="protein sequence ID" value="SEA14236.1"/>
    <property type="molecule type" value="Genomic_DNA"/>
</dbReference>